<dbReference type="AlphaFoldDB" id="A0AAV0ZE51"/>
<dbReference type="InterPro" id="IPR032675">
    <property type="entry name" value="LRR_dom_sf"/>
</dbReference>
<protein>
    <submittedName>
        <fullName evidence="1">Uncharacterized protein</fullName>
    </submittedName>
</protein>
<name>A0AAV0ZE51_VICFA</name>
<organism evidence="1 2">
    <name type="scientific">Vicia faba</name>
    <name type="common">Broad bean</name>
    <name type="synonym">Faba vulgaris</name>
    <dbReference type="NCBI Taxonomy" id="3906"/>
    <lineage>
        <taxon>Eukaryota</taxon>
        <taxon>Viridiplantae</taxon>
        <taxon>Streptophyta</taxon>
        <taxon>Embryophyta</taxon>
        <taxon>Tracheophyta</taxon>
        <taxon>Spermatophyta</taxon>
        <taxon>Magnoliopsida</taxon>
        <taxon>eudicotyledons</taxon>
        <taxon>Gunneridae</taxon>
        <taxon>Pentapetalae</taxon>
        <taxon>rosids</taxon>
        <taxon>fabids</taxon>
        <taxon>Fabales</taxon>
        <taxon>Fabaceae</taxon>
        <taxon>Papilionoideae</taxon>
        <taxon>50 kb inversion clade</taxon>
        <taxon>NPAAA clade</taxon>
        <taxon>Hologalegina</taxon>
        <taxon>IRL clade</taxon>
        <taxon>Fabeae</taxon>
        <taxon>Vicia</taxon>
    </lineage>
</organism>
<dbReference type="EMBL" id="OX451737">
    <property type="protein sequence ID" value="CAI8596696.1"/>
    <property type="molecule type" value="Genomic_DNA"/>
</dbReference>
<dbReference type="Gene3D" id="3.80.10.10">
    <property type="entry name" value="Ribonuclease Inhibitor"/>
    <property type="match status" value="1"/>
</dbReference>
<dbReference type="Proteomes" id="UP001157006">
    <property type="component" value="Chromosome 2"/>
</dbReference>
<reference evidence="1 2" key="1">
    <citation type="submission" date="2023-01" db="EMBL/GenBank/DDBJ databases">
        <authorList>
            <person name="Kreplak J."/>
        </authorList>
    </citation>
    <scope>NUCLEOTIDE SEQUENCE [LARGE SCALE GENOMIC DNA]</scope>
</reference>
<keyword evidence="2" id="KW-1185">Reference proteome</keyword>
<evidence type="ECO:0000313" key="1">
    <source>
        <dbReference type="EMBL" id="CAI8596696.1"/>
    </source>
</evidence>
<dbReference type="SUPFAM" id="SSF52058">
    <property type="entry name" value="L domain-like"/>
    <property type="match status" value="1"/>
</dbReference>
<accession>A0AAV0ZE51</accession>
<gene>
    <name evidence="1" type="ORF">VFH_II047080</name>
</gene>
<proteinExistence type="predicted"/>
<evidence type="ECO:0000313" key="2">
    <source>
        <dbReference type="Proteomes" id="UP001157006"/>
    </source>
</evidence>
<sequence length="134" mass="15422">MEVARMDPNQSFKILLSLYLCDNAYIGKSLHFQDGWFKNLKELTLVDLLYLNYILIDEGALPSLRKLHLVLFPRLETVPNNIQPLKKLGFLYMEHMTEHFMMSIAPHEGKEHWIFKHVALTGICTGFAKSDTGG</sequence>